<feature type="domain" description="Calcineurin-like phosphoesterase" evidence="5">
    <location>
        <begin position="1"/>
        <end position="197"/>
    </location>
</feature>
<evidence type="ECO:0000256" key="2">
    <source>
        <dbReference type="ARBA" id="ARBA00022801"/>
    </source>
</evidence>
<keyword evidence="3" id="KW-0408">Iron</keyword>
<gene>
    <name evidence="6" type="ORF">HMPREF9257_1594</name>
</gene>
<dbReference type="EMBL" id="AENN01000015">
    <property type="protein sequence ID" value="EFR31369.1"/>
    <property type="molecule type" value="Genomic_DNA"/>
</dbReference>
<organism evidence="6 7">
    <name type="scientific">Eremococcus coleocola ACS-139-V-Col8</name>
    <dbReference type="NCBI Taxonomy" id="908337"/>
    <lineage>
        <taxon>Bacteria</taxon>
        <taxon>Bacillati</taxon>
        <taxon>Bacillota</taxon>
        <taxon>Bacilli</taxon>
        <taxon>Lactobacillales</taxon>
        <taxon>Aerococcaceae</taxon>
        <taxon>Eremococcus</taxon>
    </lineage>
</organism>
<accession>E4KPV5</accession>
<sequence length="279" mass="32671">MRLRLFGDLHYSKNYLQLADFEAKRDIYFAKFFEKLFEVEADYYISLGDLTNTGDLCEWQGVYDLLRKHQAVDHFLLTVGNHDAYSLTKAQLEEFLAQPLYRAIEVDDYLLIFLDTSREKDFFDWSGYLDQDQLTWLENLLNNHRDKHLIVFGHHPLYNTTLFSNTEKASVVPQVGLKEILDQHLKPSLYLCGHVHADSIVHEGQWTYIQLAAVLDQPCVRELEISDGQVSISSYNLDETDRQKGTWLGANMAYFNLVDRGFQGLHNRNLEFDWEDIIY</sequence>
<evidence type="ECO:0000256" key="3">
    <source>
        <dbReference type="ARBA" id="ARBA00023004"/>
    </source>
</evidence>
<comment type="caution">
    <text evidence="6">The sequence shown here is derived from an EMBL/GenBank/DDBJ whole genome shotgun (WGS) entry which is preliminary data.</text>
</comment>
<dbReference type="Pfam" id="PF00149">
    <property type="entry name" value="Metallophos"/>
    <property type="match status" value="1"/>
</dbReference>
<dbReference type="OrthoDB" id="5505563at2"/>
<evidence type="ECO:0000256" key="1">
    <source>
        <dbReference type="ARBA" id="ARBA00022723"/>
    </source>
</evidence>
<proteinExistence type="inferred from homology"/>
<dbReference type="InterPro" id="IPR029052">
    <property type="entry name" value="Metallo-depent_PP-like"/>
</dbReference>
<dbReference type="InterPro" id="IPR004843">
    <property type="entry name" value="Calcineurin-like_PHP"/>
</dbReference>
<evidence type="ECO:0000313" key="6">
    <source>
        <dbReference type="EMBL" id="EFR31369.1"/>
    </source>
</evidence>
<dbReference type="AlphaFoldDB" id="E4KPV5"/>
<dbReference type="PANTHER" id="PTHR42988:SF2">
    <property type="entry name" value="CYCLIC NUCLEOTIDE PHOSPHODIESTERASE CBUA0032-RELATED"/>
    <property type="match status" value="1"/>
</dbReference>
<keyword evidence="1" id="KW-0479">Metal-binding</keyword>
<dbReference type="RefSeq" id="WP_006418572.1">
    <property type="nucleotide sequence ID" value="NZ_AENN01000015.1"/>
</dbReference>
<reference evidence="6 7" key="1">
    <citation type="submission" date="2010-10" db="EMBL/GenBank/DDBJ databases">
        <authorList>
            <person name="Durkin A.S."/>
            <person name="Madupu R."/>
            <person name="Torralba M."/>
            <person name="Gillis M."/>
            <person name="Methe B."/>
            <person name="Sutton G."/>
            <person name="Nelson K.E."/>
        </authorList>
    </citation>
    <scope>NUCLEOTIDE SEQUENCE [LARGE SCALE GENOMIC DNA]</scope>
    <source>
        <strain evidence="6 7">ACS-139-V-Col8</strain>
    </source>
</reference>
<dbReference type="Proteomes" id="UP000005990">
    <property type="component" value="Unassembled WGS sequence"/>
</dbReference>
<evidence type="ECO:0000256" key="4">
    <source>
        <dbReference type="ARBA" id="ARBA00025742"/>
    </source>
</evidence>
<evidence type="ECO:0000259" key="5">
    <source>
        <dbReference type="Pfam" id="PF00149"/>
    </source>
</evidence>
<keyword evidence="7" id="KW-1185">Reference proteome</keyword>
<name>E4KPV5_9LACT</name>
<dbReference type="PANTHER" id="PTHR42988">
    <property type="entry name" value="PHOSPHOHYDROLASE"/>
    <property type="match status" value="1"/>
</dbReference>
<comment type="similarity">
    <text evidence="4">Belongs to the cyclic nucleotide phosphodiesterase class-III family.</text>
</comment>
<dbReference type="GO" id="GO:0046872">
    <property type="term" value="F:metal ion binding"/>
    <property type="evidence" value="ECO:0007669"/>
    <property type="project" value="UniProtKB-KW"/>
</dbReference>
<dbReference type="InterPro" id="IPR050884">
    <property type="entry name" value="CNP_phosphodiesterase-III"/>
</dbReference>
<protein>
    <submittedName>
        <fullName evidence="6">Ser/Thr phosphatase family protein</fullName>
    </submittedName>
</protein>
<dbReference type="STRING" id="908337.HMPREF9257_1594"/>
<keyword evidence="2" id="KW-0378">Hydrolase</keyword>
<dbReference type="GO" id="GO:0016787">
    <property type="term" value="F:hydrolase activity"/>
    <property type="evidence" value="ECO:0007669"/>
    <property type="project" value="UniProtKB-KW"/>
</dbReference>
<dbReference type="eggNOG" id="COG1409">
    <property type="taxonomic scope" value="Bacteria"/>
</dbReference>
<evidence type="ECO:0000313" key="7">
    <source>
        <dbReference type="Proteomes" id="UP000005990"/>
    </source>
</evidence>
<dbReference type="Gene3D" id="3.60.21.10">
    <property type="match status" value="1"/>
</dbReference>
<dbReference type="SUPFAM" id="SSF56300">
    <property type="entry name" value="Metallo-dependent phosphatases"/>
    <property type="match status" value="1"/>
</dbReference>